<dbReference type="AlphaFoldDB" id="A0A0M1P7H5"/>
<reference evidence="3" key="1">
    <citation type="submission" date="2015-08" db="EMBL/GenBank/DDBJ databases">
        <title>Genome sequencing project for genomic taxonomy and phylogenomics of Bacillus-like bacteria.</title>
        <authorList>
            <person name="Liu B."/>
            <person name="Wang J."/>
            <person name="Zhu Y."/>
            <person name="Liu G."/>
            <person name="Chen Q."/>
            <person name="Chen Z."/>
            <person name="Lan J."/>
            <person name="Che J."/>
            <person name="Ge C."/>
            <person name="Shi H."/>
            <person name="Pan Z."/>
            <person name="Liu X."/>
        </authorList>
    </citation>
    <scope>NUCLEOTIDE SEQUENCE [LARGE SCALE GENOMIC DNA]</scope>
    <source>
        <strain evidence="3">FJAT-22460</strain>
    </source>
</reference>
<sequence length="153" mass="16995">MGEEIKVIVFKLGEEEYGIEVEKVQTIERMMPITRVPKTFAFVKGVINLRGVVIPVINLRGRFGLDEIDATDQTRIIIVAVNEMQVGFIVDSASDVIDLNTDNIESPPEVVGGIKAKYLRGVAKVGEERLLVMLNLSEVLNKSEIIQLEGLEE</sequence>
<dbReference type="PATRIC" id="fig|1705565.3.peg.4657"/>
<dbReference type="Proteomes" id="UP000036932">
    <property type="component" value="Unassembled WGS sequence"/>
</dbReference>
<evidence type="ECO:0000313" key="3">
    <source>
        <dbReference type="Proteomes" id="UP000036932"/>
    </source>
</evidence>
<evidence type="ECO:0000313" key="2">
    <source>
        <dbReference type="EMBL" id="KOR89989.1"/>
    </source>
</evidence>
<dbReference type="Gene3D" id="2.30.30.40">
    <property type="entry name" value="SH3 Domains"/>
    <property type="match status" value="1"/>
</dbReference>
<dbReference type="GO" id="GO:0005829">
    <property type="term" value="C:cytosol"/>
    <property type="evidence" value="ECO:0007669"/>
    <property type="project" value="TreeGrafter"/>
</dbReference>
<dbReference type="PANTHER" id="PTHR22617">
    <property type="entry name" value="CHEMOTAXIS SENSOR HISTIDINE KINASE-RELATED"/>
    <property type="match status" value="1"/>
</dbReference>
<protein>
    <submittedName>
        <fullName evidence="2">Chemotaxis protein CheW</fullName>
    </submittedName>
</protein>
<dbReference type="SUPFAM" id="SSF50341">
    <property type="entry name" value="CheW-like"/>
    <property type="match status" value="1"/>
</dbReference>
<dbReference type="InterPro" id="IPR036061">
    <property type="entry name" value="CheW-like_dom_sf"/>
</dbReference>
<gene>
    <name evidence="2" type="ORF">AM231_13140</name>
</gene>
<accession>A0A0M1P7H5</accession>
<name>A0A0M1P7H5_9BACL</name>
<dbReference type="PANTHER" id="PTHR22617:SF23">
    <property type="entry name" value="CHEMOTAXIS PROTEIN CHEW"/>
    <property type="match status" value="1"/>
</dbReference>
<proteinExistence type="predicted"/>
<dbReference type="InterPro" id="IPR039315">
    <property type="entry name" value="CheW"/>
</dbReference>
<evidence type="ECO:0000259" key="1">
    <source>
        <dbReference type="PROSITE" id="PS50851"/>
    </source>
</evidence>
<comment type="caution">
    <text evidence="2">The sequence shown here is derived from an EMBL/GenBank/DDBJ whole genome shotgun (WGS) entry which is preliminary data.</text>
</comment>
<dbReference type="OrthoDB" id="9794382at2"/>
<dbReference type="SMART" id="SM00260">
    <property type="entry name" value="CheW"/>
    <property type="match status" value="1"/>
</dbReference>
<dbReference type="EMBL" id="LIUT01000001">
    <property type="protein sequence ID" value="KOR89989.1"/>
    <property type="molecule type" value="Genomic_DNA"/>
</dbReference>
<dbReference type="RefSeq" id="WP_054402956.1">
    <property type="nucleotide sequence ID" value="NZ_JBCMXJ010000005.1"/>
</dbReference>
<organism evidence="2 3">
    <name type="scientific">Paenibacillus solani</name>
    <dbReference type="NCBI Taxonomy" id="1705565"/>
    <lineage>
        <taxon>Bacteria</taxon>
        <taxon>Bacillati</taxon>
        <taxon>Bacillota</taxon>
        <taxon>Bacilli</taxon>
        <taxon>Bacillales</taxon>
        <taxon>Paenibacillaceae</taxon>
        <taxon>Paenibacillus</taxon>
    </lineage>
</organism>
<dbReference type="Pfam" id="PF01584">
    <property type="entry name" value="CheW"/>
    <property type="match status" value="1"/>
</dbReference>
<dbReference type="InterPro" id="IPR002545">
    <property type="entry name" value="CheW-lke_dom"/>
</dbReference>
<keyword evidence="3" id="KW-1185">Reference proteome</keyword>
<dbReference type="PROSITE" id="PS50851">
    <property type="entry name" value="CHEW"/>
    <property type="match status" value="1"/>
</dbReference>
<dbReference type="CDD" id="cd00732">
    <property type="entry name" value="CheW"/>
    <property type="match status" value="1"/>
</dbReference>
<dbReference type="GO" id="GO:0007165">
    <property type="term" value="P:signal transduction"/>
    <property type="evidence" value="ECO:0007669"/>
    <property type="project" value="InterPro"/>
</dbReference>
<dbReference type="GO" id="GO:0006935">
    <property type="term" value="P:chemotaxis"/>
    <property type="evidence" value="ECO:0007669"/>
    <property type="project" value="InterPro"/>
</dbReference>
<dbReference type="Gene3D" id="2.40.50.180">
    <property type="entry name" value="CheA-289, Domain 4"/>
    <property type="match status" value="1"/>
</dbReference>
<feature type="domain" description="CheW-like" evidence="1">
    <location>
        <begin position="4"/>
        <end position="145"/>
    </location>
</feature>